<dbReference type="InterPro" id="IPR025110">
    <property type="entry name" value="AMP-bd_C"/>
</dbReference>
<organism evidence="5 6">
    <name type="scientific">Georgenia thermotolerans</name>
    <dbReference type="NCBI Taxonomy" id="527326"/>
    <lineage>
        <taxon>Bacteria</taxon>
        <taxon>Bacillati</taxon>
        <taxon>Actinomycetota</taxon>
        <taxon>Actinomycetes</taxon>
        <taxon>Micrococcales</taxon>
        <taxon>Bogoriellaceae</taxon>
        <taxon>Georgenia</taxon>
    </lineage>
</organism>
<dbReference type="SMART" id="SM00823">
    <property type="entry name" value="PKS_PP"/>
    <property type="match status" value="1"/>
</dbReference>
<evidence type="ECO:0000256" key="1">
    <source>
        <dbReference type="ARBA" id="ARBA00022450"/>
    </source>
</evidence>
<dbReference type="GO" id="GO:0044550">
    <property type="term" value="P:secondary metabolite biosynthetic process"/>
    <property type="evidence" value="ECO:0007669"/>
    <property type="project" value="TreeGrafter"/>
</dbReference>
<dbReference type="SUPFAM" id="SSF47336">
    <property type="entry name" value="ACP-like"/>
    <property type="match status" value="1"/>
</dbReference>
<dbReference type="CDD" id="cd05930">
    <property type="entry name" value="A_NRPS"/>
    <property type="match status" value="1"/>
</dbReference>
<dbReference type="Gene3D" id="2.160.10.10">
    <property type="entry name" value="Hexapeptide repeat proteins"/>
    <property type="match status" value="3"/>
</dbReference>
<keyword evidence="3" id="KW-0812">Transmembrane</keyword>
<dbReference type="Proteomes" id="UP000451860">
    <property type="component" value="Unassembled WGS sequence"/>
</dbReference>
<dbReference type="OrthoDB" id="2472181at2"/>
<evidence type="ECO:0000259" key="4">
    <source>
        <dbReference type="PROSITE" id="PS50075"/>
    </source>
</evidence>
<protein>
    <submittedName>
        <fullName evidence="5">Amino acid adenylation domain-containing protein</fullName>
    </submittedName>
</protein>
<evidence type="ECO:0000313" key="6">
    <source>
        <dbReference type="Proteomes" id="UP000451860"/>
    </source>
</evidence>
<feature type="transmembrane region" description="Helical" evidence="3">
    <location>
        <begin position="917"/>
        <end position="939"/>
    </location>
</feature>
<dbReference type="EMBL" id="WHJE01000004">
    <property type="protein sequence ID" value="KAE8765812.1"/>
    <property type="molecule type" value="Genomic_DNA"/>
</dbReference>
<feature type="transmembrane region" description="Helical" evidence="3">
    <location>
        <begin position="652"/>
        <end position="672"/>
    </location>
</feature>
<dbReference type="InterPro" id="IPR011004">
    <property type="entry name" value="Trimer_LpxA-like_sf"/>
</dbReference>
<dbReference type="PROSITE" id="PS00012">
    <property type="entry name" value="PHOSPHOPANTETHEINE"/>
    <property type="match status" value="1"/>
</dbReference>
<feature type="transmembrane region" description="Helical" evidence="3">
    <location>
        <begin position="885"/>
        <end position="911"/>
    </location>
</feature>
<feature type="transmembrane region" description="Helical" evidence="3">
    <location>
        <begin position="1159"/>
        <end position="1184"/>
    </location>
</feature>
<sequence length="1352" mass="144590">MTDLHDASGILDDERQRAPTVARATHAGAGTERLARFHHYFERTVDAVPAAIALECDGRALTYAELDEQANRLANHLLTRVLRPGARVGVMIGRSVDMYVALLATLKTGATFVPIDPGAPADRVAYMAEDAALDVVLSTSDLAAVSDHLPCPALHVDRAAAQVRAASPQRPQVRIEGDPVAYIIYTSGSSGRPKGVEVCQSSICNYVPMITSVYDVRPTDRVYQGITISFDFSIEEMWTPWAVGATVVAGPTDGRRIGPALADFLEESAITMLFCVPTVLATLDRTIPSIRTVNMGGEACPPELVERWAGPGRRILNTYGPTETTVTCTLAELEPGQPVTIGRPLPTYRVILLDEARRPVPDGQVGEICVGGVGVARGYVGRPDLTAERFIPDPDRPDGARIYRTGDLGRVLPDGQIEYLGRADSEVKVRGHRIDLQEIESVLLEDPDVVGAVVKVLTAPGAAAELAGYVVPAASVADVNDLVPRLHGTLRDKLPGYMVPAYLEVVDSIPMMISGKADRKALPDPVGPRLVSGGVEYVAPATPTEERVAAAWETVLRLEPGTVSVTADFFDDLGGHSLLAATAVSRLRAEIGDSGLSIVDLYSHPTIRTLARRQDDLLCEHAADGAVTAAAPTRPAPPRGWRIALFGTTQVAWLYTVLVVFMLPIAVVYSIHGGQPSLLMVAQLALTFPVSYLVGRWVLPLATVRVLSAGLREGTYPLWGQVHLRVWAASKAMSLAPLNMLSGSPWAAPYLRAVGARVGDACHIGTDQVPLPRFVRLGEGATVGYAVHLNAYDLAEGVLTLGHIDIGAGAMVGANSVLQGPCEIGAGASLREQSLLQAGQHVPEGQTWAGSPAKAAGTTADPVLELMRGCPLAPRTWPARLLPGFAVGLVILELMPLAALVPVVALVWWALLTHGQLAGLAVTAATGPVFVVTTCVLVLGVRRLALPATPVGVHHLRSQLGLEKWFGDKLLELSVDLNNTMYSTLYTPVWLRALGARVGRGAEVSTIGHIDPDLLTLEDGTFVADMASVGSATYCNGHVALRATEVGARAFVGNASFVPSGTHLEEGSLLGVQSVPPATGVPRGTSWLGSPAFFLPRREMYDEFTEAQTYRPSRRQVRRRYVIEFFRVVVPASVLSLSTFGTLYTLTFVAAFLTTPPTVLLTPLVALTFSLLVVLFVAALKWLLVGRYRPRVEPLWSGFVRRTELVTGIYEAAAVPALLEALTGTPVLGPLLRLFGTKVGRRTLVESTYLSEFDLVRISDDVVVGPHASLQTHLFEDRVMKMSTVTLRDRASVGGRAVVLYDSEVGVDATLAPLSLVMKGERLPPRTAWCGIPAQPGRPRLRPGADRALVTP</sequence>
<evidence type="ECO:0000256" key="2">
    <source>
        <dbReference type="ARBA" id="ARBA00022553"/>
    </source>
</evidence>
<dbReference type="InterPro" id="IPR000873">
    <property type="entry name" value="AMP-dep_synth/lig_dom"/>
</dbReference>
<feature type="transmembrane region" description="Helical" evidence="3">
    <location>
        <begin position="1125"/>
        <end position="1153"/>
    </location>
</feature>
<name>A0A7J5UU55_9MICO</name>
<dbReference type="SUPFAM" id="SSF51161">
    <property type="entry name" value="Trimeric LpxA-like enzymes"/>
    <property type="match status" value="3"/>
</dbReference>
<dbReference type="InterPro" id="IPR012728">
    <property type="entry name" value="Pls/PosA_C"/>
</dbReference>
<dbReference type="Pfam" id="PF00550">
    <property type="entry name" value="PP-binding"/>
    <property type="match status" value="1"/>
</dbReference>
<dbReference type="RefSeq" id="WP_152200594.1">
    <property type="nucleotide sequence ID" value="NZ_VUKF01000004.1"/>
</dbReference>
<dbReference type="PROSITE" id="PS00455">
    <property type="entry name" value="AMP_BINDING"/>
    <property type="match status" value="1"/>
</dbReference>
<proteinExistence type="predicted"/>
<dbReference type="PANTHER" id="PTHR45527:SF1">
    <property type="entry name" value="FATTY ACID SYNTHASE"/>
    <property type="match status" value="1"/>
</dbReference>
<accession>A0A7J5UU55</accession>
<dbReference type="NCBIfam" id="TIGR01733">
    <property type="entry name" value="AA-adenyl-dom"/>
    <property type="match status" value="1"/>
</dbReference>
<evidence type="ECO:0000256" key="3">
    <source>
        <dbReference type="SAM" id="Phobius"/>
    </source>
</evidence>
<feature type="domain" description="Carrier" evidence="4">
    <location>
        <begin position="539"/>
        <end position="618"/>
    </location>
</feature>
<dbReference type="Pfam" id="PF13193">
    <property type="entry name" value="AMP-binding_C"/>
    <property type="match status" value="1"/>
</dbReference>
<dbReference type="PANTHER" id="PTHR45527">
    <property type="entry name" value="NONRIBOSOMAL PEPTIDE SYNTHETASE"/>
    <property type="match status" value="1"/>
</dbReference>
<dbReference type="PROSITE" id="PS50075">
    <property type="entry name" value="CARRIER"/>
    <property type="match status" value="1"/>
</dbReference>
<reference evidence="5 6" key="1">
    <citation type="submission" date="2019-10" db="EMBL/GenBank/DDBJ databases">
        <title>Georgenia wutianyii sp. nov. and Georgenia yuyongxinii sp. nov. isolated from plateau pika (Ochotona curzoniae) in the Qinghai-Tibet plateau of China.</title>
        <authorList>
            <person name="Tian Z."/>
        </authorList>
    </citation>
    <scope>NUCLEOTIDE SEQUENCE [LARGE SCALE GENOMIC DNA]</scope>
    <source>
        <strain evidence="5 6">DSM 21501</strain>
    </source>
</reference>
<keyword evidence="1" id="KW-0596">Phosphopantetheine</keyword>
<dbReference type="Pfam" id="PF00501">
    <property type="entry name" value="AMP-binding"/>
    <property type="match status" value="1"/>
</dbReference>
<dbReference type="GO" id="GO:0031177">
    <property type="term" value="F:phosphopantetheine binding"/>
    <property type="evidence" value="ECO:0007669"/>
    <property type="project" value="InterPro"/>
</dbReference>
<dbReference type="NCBIfam" id="TIGR02353">
    <property type="entry name" value="NRPS_term_dom"/>
    <property type="match status" value="1"/>
</dbReference>
<dbReference type="InterPro" id="IPR010071">
    <property type="entry name" value="AA_adenyl_dom"/>
</dbReference>
<dbReference type="InterPro" id="IPR009081">
    <property type="entry name" value="PP-bd_ACP"/>
</dbReference>
<dbReference type="InterPro" id="IPR042099">
    <property type="entry name" value="ANL_N_sf"/>
</dbReference>
<dbReference type="Gene3D" id="3.40.50.12780">
    <property type="entry name" value="N-terminal domain of ligase-like"/>
    <property type="match status" value="1"/>
</dbReference>
<dbReference type="Gene3D" id="3.30.300.30">
    <property type="match status" value="1"/>
</dbReference>
<dbReference type="InterPro" id="IPR020806">
    <property type="entry name" value="PKS_PP-bd"/>
</dbReference>
<keyword evidence="3" id="KW-1133">Transmembrane helix</keyword>
<dbReference type="InterPro" id="IPR006162">
    <property type="entry name" value="Ppantetheine_attach_site"/>
</dbReference>
<comment type="caution">
    <text evidence="5">The sequence shown here is derived from an EMBL/GenBank/DDBJ whole genome shotgun (WGS) entry which is preliminary data.</text>
</comment>
<dbReference type="InterPro" id="IPR036736">
    <property type="entry name" value="ACP-like_sf"/>
</dbReference>
<keyword evidence="6" id="KW-1185">Reference proteome</keyword>
<dbReference type="InterPro" id="IPR045851">
    <property type="entry name" value="AMP-bd_C_sf"/>
</dbReference>
<dbReference type="FunFam" id="3.40.50.12780:FF:000012">
    <property type="entry name" value="Non-ribosomal peptide synthetase"/>
    <property type="match status" value="1"/>
</dbReference>
<dbReference type="SUPFAM" id="SSF56801">
    <property type="entry name" value="Acetyl-CoA synthetase-like"/>
    <property type="match status" value="1"/>
</dbReference>
<dbReference type="GO" id="GO:0043041">
    <property type="term" value="P:amino acid activation for nonribosomal peptide biosynthetic process"/>
    <property type="evidence" value="ECO:0007669"/>
    <property type="project" value="TreeGrafter"/>
</dbReference>
<dbReference type="GO" id="GO:0005737">
    <property type="term" value="C:cytoplasm"/>
    <property type="evidence" value="ECO:0007669"/>
    <property type="project" value="TreeGrafter"/>
</dbReference>
<evidence type="ECO:0000313" key="5">
    <source>
        <dbReference type="EMBL" id="KAE8765812.1"/>
    </source>
</evidence>
<keyword evidence="2" id="KW-0597">Phosphoprotein</keyword>
<dbReference type="Gene3D" id="1.10.1200.10">
    <property type="entry name" value="ACP-like"/>
    <property type="match status" value="1"/>
</dbReference>
<keyword evidence="3" id="KW-0472">Membrane</keyword>
<gene>
    <name evidence="5" type="ORF">GB883_01775</name>
</gene>
<dbReference type="InterPro" id="IPR020845">
    <property type="entry name" value="AMP-binding_CS"/>
</dbReference>